<dbReference type="RefSeq" id="WP_086033949.1">
    <property type="nucleotide sequence ID" value="NZ_MDSU01000018.1"/>
</dbReference>
<dbReference type="AlphaFoldDB" id="A0A1X4XW17"/>
<dbReference type="Proteomes" id="UP000194141">
    <property type="component" value="Unassembled WGS sequence"/>
</dbReference>
<evidence type="ECO:0000259" key="4">
    <source>
        <dbReference type="Pfam" id="PF13183"/>
    </source>
</evidence>
<keyword evidence="1" id="KW-0408">Iron</keyword>
<feature type="domain" description="4Fe-4S ferredoxin-type" evidence="4">
    <location>
        <begin position="289"/>
        <end position="355"/>
    </location>
</feature>
<dbReference type="InterPro" id="IPR004452">
    <property type="entry name" value="LutB/LldF"/>
</dbReference>
<keyword evidence="1" id="KW-0411">Iron-sulfur</keyword>
<dbReference type="GO" id="GO:0006089">
    <property type="term" value="P:lactate metabolic process"/>
    <property type="evidence" value="ECO:0007669"/>
    <property type="project" value="InterPro"/>
</dbReference>
<dbReference type="STRING" id="1562698.DESAMIL20_1267"/>
<dbReference type="GO" id="GO:0051539">
    <property type="term" value="F:4 iron, 4 sulfur cluster binding"/>
    <property type="evidence" value="ECO:0007669"/>
    <property type="project" value="UniProtKB-KW"/>
</dbReference>
<keyword evidence="1" id="KW-0004">4Fe-4S</keyword>
<dbReference type="Pfam" id="PF13183">
    <property type="entry name" value="Fer4_8"/>
    <property type="match status" value="1"/>
</dbReference>
<evidence type="ECO:0000313" key="6">
    <source>
        <dbReference type="Proteomes" id="UP000194141"/>
    </source>
</evidence>
<name>A0A1X4XW17_9BACT</name>
<keyword evidence="1" id="KW-0479">Metal-binding</keyword>
<dbReference type="InterPro" id="IPR024185">
    <property type="entry name" value="FTHF_cligase-like_sf"/>
</dbReference>
<dbReference type="EMBL" id="MDSU01000018">
    <property type="protein sequence ID" value="OSS41714.1"/>
    <property type="molecule type" value="Genomic_DNA"/>
</dbReference>
<feature type="domain" description="Cysteine-rich" evidence="3">
    <location>
        <begin position="558"/>
        <end position="642"/>
    </location>
</feature>
<dbReference type="InterPro" id="IPR037171">
    <property type="entry name" value="NagB/RpiA_transferase-like"/>
</dbReference>
<keyword evidence="6" id="KW-1185">Reference proteome</keyword>
<dbReference type="Pfam" id="PF02754">
    <property type="entry name" value="CCG"/>
    <property type="match status" value="2"/>
</dbReference>
<evidence type="ECO:0000256" key="1">
    <source>
        <dbReference type="ARBA" id="ARBA00022485"/>
    </source>
</evidence>
<dbReference type="InterPro" id="IPR003741">
    <property type="entry name" value="LUD_dom"/>
</dbReference>
<evidence type="ECO:0000259" key="2">
    <source>
        <dbReference type="Pfam" id="PF02589"/>
    </source>
</evidence>
<reference evidence="5 6" key="1">
    <citation type="journal article" date="2017" name="Front. Microbiol.">
        <title>Genome Sequence of Desulfurella amilsii Strain TR1 and Comparative Genomics of Desulfurellaceae Family.</title>
        <authorList>
            <person name="Florentino A.P."/>
            <person name="Stams A.J."/>
            <person name="Sanchez-Andrea I."/>
        </authorList>
    </citation>
    <scope>NUCLEOTIDE SEQUENCE [LARGE SCALE GENOMIC DNA]</scope>
    <source>
        <strain evidence="5 6">TR1</strain>
    </source>
</reference>
<evidence type="ECO:0000259" key="3">
    <source>
        <dbReference type="Pfam" id="PF02754"/>
    </source>
</evidence>
<accession>A0A1X4XW17</accession>
<dbReference type="InterPro" id="IPR004017">
    <property type="entry name" value="Cys_rich_dom"/>
</dbReference>
<organism evidence="5 6">
    <name type="scientific">Desulfurella amilsii</name>
    <dbReference type="NCBI Taxonomy" id="1562698"/>
    <lineage>
        <taxon>Bacteria</taxon>
        <taxon>Pseudomonadati</taxon>
        <taxon>Campylobacterota</taxon>
        <taxon>Desulfurellia</taxon>
        <taxon>Desulfurellales</taxon>
        <taxon>Desulfurellaceae</taxon>
        <taxon>Desulfurella</taxon>
    </lineage>
</organism>
<dbReference type="OrthoDB" id="5289041at2"/>
<dbReference type="InterPro" id="IPR017896">
    <property type="entry name" value="4Fe4S_Fe-S-bd"/>
</dbReference>
<dbReference type="GO" id="GO:0016491">
    <property type="term" value="F:oxidoreductase activity"/>
    <property type="evidence" value="ECO:0007669"/>
    <property type="project" value="UniProtKB-ARBA"/>
</dbReference>
<dbReference type="SUPFAM" id="SSF100950">
    <property type="entry name" value="NagB/RpiA/CoA transferase-like"/>
    <property type="match status" value="1"/>
</dbReference>
<gene>
    <name evidence="5" type="ORF">DESAMIL20_1267</name>
</gene>
<dbReference type="Gene3D" id="3.40.50.10420">
    <property type="entry name" value="NagB/RpiA/CoA transferase-like"/>
    <property type="match status" value="1"/>
</dbReference>
<dbReference type="SUPFAM" id="SSF46548">
    <property type="entry name" value="alpha-helical ferredoxin"/>
    <property type="match status" value="1"/>
</dbReference>
<evidence type="ECO:0000313" key="5">
    <source>
        <dbReference type="EMBL" id="OSS41714.1"/>
    </source>
</evidence>
<protein>
    <submittedName>
        <fullName evidence="5">Putative L-lactate dehydrogenase, Iron-sulfur cluster-binding subunit YkgF</fullName>
    </submittedName>
</protein>
<comment type="caution">
    <text evidence="5">The sequence shown here is derived from an EMBL/GenBank/DDBJ whole genome shotgun (WGS) entry which is preliminary data.</text>
</comment>
<feature type="domain" description="LUD" evidence="2">
    <location>
        <begin position="60"/>
        <end position="258"/>
    </location>
</feature>
<proteinExistence type="predicted"/>
<dbReference type="PANTHER" id="PTHR47153:SF2">
    <property type="entry name" value="LACTATE UTILIZATION PROTEIN B"/>
    <property type="match status" value="1"/>
</dbReference>
<feature type="domain" description="Cysteine-rich" evidence="3">
    <location>
        <begin position="439"/>
        <end position="520"/>
    </location>
</feature>
<sequence length="667" mass="75298">MKEEDFINDKFLQDALFRLETNYFEKRKHLEKIFDYELYKNLTQKIKKKNINALESNTQSLIKNLKKKNINVIFAENAHQAQDAMLKILQNHDAKYVVKSKSLTTEEIHLNEFLKQNGIEAYETDLGEWLVQIANQPSSHMTAPAIHMSKEKICNLLNEKFSENLSSDLDELVQFSKNKIREYFDYTRIGIFGSNVVSKDGVFFIISNEGNVEKVLLNDVNICIVGIDKIVSNTQEALNIVDFLPKAATAQLSTSYVDCFEKPFGEFHVILLDNGRSTLSKNAEFSPILQCIRCGACQNACCVYTSVSGLAFRGDAYAGPIGVLLSYLTGYKDIGEFANFCLGCMACDSICSSKIPIQSLILKIKSLYPINNIIKDKILDSLSNYSILRLSIRILSKFFKNQTKFGFKAPDEYFGFDFRALPKPNKRSFDLTKTHKSSVGLFAGCSVNIFYEDLGKDCLNIGKKLNINVSVIKQPACCGAACYYNGKQSEAINSAKKVSNTIENFDEVIFLDPHCQHMIDRDYFEIAGIDLEANLQDASSYFLKKINKTQIKPMGKKITYHHPCHLLRGLKTSLELEVFLREIEPQFVELNESDKCCGFAGSYSIMHKGISKKLVERKAQNIINTHSEILITACPGCIMQIDGYLKNKGINIKVMHFVSYLNAILGG</sequence>
<dbReference type="Pfam" id="PF02589">
    <property type="entry name" value="LUD_dom"/>
    <property type="match status" value="1"/>
</dbReference>
<dbReference type="PANTHER" id="PTHR47153">
    <property type="entry name" value="LACTATE UTILIZATION PROTEIN B"/>
    <property type="match status" value="1"/>
</dbReference>